<dbReference type="Gene3D" id="1.25.40.10">
    <property type="entry name" value="Tetratricopeptide repeat domain"/>
    <property type="match status" value="1"/>
</dbReference>
<keyword evidence="3" id="KW-1015">Disulfide bond</keyword>
<evidence type="ECO:0000313" key="5">
    <source>
        <dbReference type="EMBL" id="CRI35339.1"/>
    </source>
</evidence>
<dbReference type="EMBL" id="CDMK01000005">
    <property type="protein sequence ID" value="CRI35339.1"/>
    <property type="molecule type" value="Genomic_DNA"/>
</dbReference>
<keyword evidence="6" id="KW-1185">Reference proteome</keyword>
<dbReference type="SUPFAM" id="SSF81901">
    <property type="entry name" value="HCP-like"/>
    <property type="match status" value="1"/>
</dbReference>
<evidence type="ECO:0000256" key="3">
    <source>
        <dbReference type="ARBA" id="ARBA00023157"/>
    </source>
</evidence>
<evidence type="ECO:0000313" key="6">
    <source>
        <dbReference type="Proteomes" id="UP000046090"/>
    </source>
</evidence>
<evidence type="ECO:0000256" key="1">
    <source>
        <dbReference type="ARBA" id="ARBA00001526"/>
    </source>
</evidence>
<dbReference type="InterPro" id="IPR006597">
    <property type="entry name" value="Sel1-like"/>
</dbReference>
<dbReference type="EC" id="3.5.2.6" evidence="2"/>
<accession>A0A0K2YCA6</accession>
<protein>
    <recommendedName>
        <fullName evidence="2">beta-lactamase</fullName>
        <ecNumber evidence="2">3.5.2.6</ecNumber>
    </recommendedName>
</protein>
<dbReference type="SMART" id="SM00671">
    <property type="entry name" value="SEL1"/>
    <property type="match status" value="2"/>
</dbReference>
<dbReference type="Proteomes" id="UP000046090">
    <property type="component" value="Unassembled WGS sequence"/>
</dbReference>
<dbReference type="InterPro" id="IPR050767">
    <property type="entry name" value="Sel1_AlgK"/>
</dbReference>
<dbReference type="PANTHER" id="PTHR11102">
    <property type="entry name" value="SEL-1-LIKE PROTEIN"/>
    <property type="match status" value="1"/>
</dbReference>
<dbReference type="AlphaFoldDB" id="A0A0K2YCA6"/>
<keyword evidence="4" id="KW-0046">Antibiotic resistance</keyword>
<dbReference type="GO" id="GO:0036503">
    <property type="term" value="P:ERAD pathway"/>
    <property type="evidence" value="ECO:0007669"/>
    <property type="project" value="TreeGrafter"/>
</dbReference>
<dbReference type="GeneID" id="76197777"/>
<dbReference type="PANTHER" id="PTHR11102:SF162">
    <property type="entry name" value="HCP-LIKE PROTEIN"/>
    <property type="match status" value="1"/>
</dbReference>
<dbReference type="GO" id="GO:0046677">
    <property type="term" value="P:response to antibiotic"/>
    <property type="evidence" value="ECO:0007669"/>
    <property type="project" value="UniProtKB-KW"/>
</dbReference>
<dbReference type="GO" id="GO:0008800">
    <property type="term" value="F:beta-lactamase activity"/>
    <property type="evidence" value="ECO:0007669"/>
    <property type="project" value="UniProtKB-EC"/>
</dbReference>
<gene>
    <name evidence="5" type="ORF">HHE01_00030</name>
</gene>
<proteinExistence type="predicted"/>
<dbReference type="InterPro" id="IPR011990">
    <property type="entry name" value="TPR-like_helical_dom_sf"/>
</dbReference>
<evidence type="ECO:0000256" key="4">
    <source>
        <dbReference type="ARBA" id="ARBA00023251"/>
    </source>
</evidence>
<comment type="catalytic activity">
    <reaction evidence="1">
        <text>a beta-lactam + H2O = a substituted beta-amino acid</text>
        <dbReference type="Rhea" id="RHEA:20401"/>
        <dbReference type="ChEBI" id="CHEBI:15377"/>
        <dbReference type="ChEBI" id="CHEBI:35627"/>
        <dbReference type="ChEBI" id="CHEBI:140347"/>
        <dbReference type="EC" id="3.5.2.6"/>
    </reaction>
</comment>
<reference evidence="6" key="1">
    <citation type="submission" date="2014-12" db="EMBL/GenBank/DDBJ databases">
        <authorList>
            <person name="Smet A."/>
        </authorList>
    </citation>
    <scope>NUCLEOTIDE SEQUENCE [LARGE SCALE GENOMIC DNA]</scope>
</reference>
<dbReference type="Pfam" id="PF08238">
    <property type="entry name" value="Sel1"/>
    <property type="match status" value="3"/>
</dbReference>
<name>A0A0K2YCA6_HELHE</name>
<organism evidence="5 6">
    <name type="scientific">Helicobacter heilmannii</name>
    <dbReference type="NCBI Taxonomy" id="35817"/>
    <lineage>
        <taxon>Bacteria</taxon>
        <taxon>Pseudomonadati</taxon>
        <taxon>Campylobacterota</taxon>
        <taxon>Epsilonproteobacteria</taxon>
        <taxon>Campylobacterales</taxon>
        <taxon>Helicobacteraceae</taxon>
        <taxon>Helicobacter</taxon>
    </lineage>
</organism>
<sequence>MLDVLKIAEQWQTKTDTQTLKNHQVYVDLKVLEQTQAFLKERLDIEFKRNNICTCVGALDVCLQDNTPERAKTPLQELVKLLEPMHSQELSSVNLEGGISGLKRALEDFKASIFFKALIKPLWFYQGDNFKAYENYLEASQQNNAEAYLELGKMFLKGVVMVRSLERAREHFNKAASLGSIRALTYLGLSYSGGEDIKKEEDAKKAFGYLNKAFSLGDGMAKAGLERLYNFGAIKREWHRDDLIDSVTDVEAFLYAKRVEGERAYTNHFCVDNYIDEPEYRERFIEPFFYGKSNDLDTPLFDEGFCATMQGHNARLHLSLLKTIAKIYGKPTKEDYNKAYENAKNEYLKGIALGSGQCALELAHLELEQPKHFELSAQKEQQALLEANHRAIGYFKQALERGYNASLVFLTNTIGKQKDLLAKAAEHPLYAFLAKYESDAKELASLAPIFIDKSVGFGGKLDVKAHFSPTFWQYQDLENLKAKNGD</sequence>
<evidence type="ECO:0000256" key="2">
    <source>
        <dbReference type="ARBA" id="ARBA00012865"/>
    </source>
</evidence>
<dbReference type="RefSeq" id="WP_053825853.1">
    <property type="nucleotide sequence ID" value="NZ_AP026686.1"/>
</dbReference>